<protein>
    <recommendedName>
        <fullName evidence="2">GspD-like N0 domain-containing protein</fullName>
    </recommendedName>
</protein>
<evidence type="ECO:0000259" key="2">
    <source>
        <dbReference type="Pfam" id="PF21305"/>
    </source>
</evidence>
<accession>A0A760RN84</accession>
<proteinExistence type="predicted"/>
<dbReference type="EMBL" id="DAAXUA010000009">
    <property type="protein sequence ID" value="HAG2561970.1"/>
    <property type="molecule type" value="Genomic_DNA"/>
</dbReference>
<reference evidence="3" key="1">
    <citation type="journal article" date="2018" name="Genome Biol.">
        <title>SKESA: strategic k-mer extension for scrupulous assemblies.</title>
        <authorList>
            <person name="Souvorov A."/>
            <person name="Agarwala R."/>
            <person name="Lipman D.J."/>
        </authorList>
    </citation>
    <scope>NUCLEOTIDE SEQUENCE</scope>
    <source>
        <strain evidence="3">MA.CK_95/00012601</strain>
    </source>
</reference>
<keyword evidence="1" id="KW-0732">Signal</keyword>
<name>A0A760RN84_SALER</name>
<feature type="domain" description="GspD-like N0" evidence="2">
    <location>
        <begin position="21"/>
        <end position="84"/>
    </location>
</feature>
<dbReference type="Pfam" id="PF21305">
    <property type="entry name" value="type_II_gspD_N0"/>
    <property type="match status" value="1"/>
</dbReference>
<comment type="caution">
    <text evidence="3">The sequence shown here is derived from an EMBL/GenBank/DDBJ whole genome shotgun (WGS) entry which is preliminary data.</text>
</comment>
<evidence type="ECO:0000256" key="1">
    <source>
        <dbReference type="SAM" id="SignalP"/>
    </source>
</evidence>
<reference evidence="3" key="2">
    <citation type="submission" date="2020-02" db="EMBL/GenBank/DDBJ databases">
        <authorList>
            <consortium name="NCBI Pathogen Detection Project"/>
        </authorList>
    </citation>
    <scope>NUCLEOTIDE SEQUENCE</scope>
    <source>
        <strain evidence="3">MA.CK_95/00012601</strain>
    </source>
</reference>
<dbReference type="InterPro" id="IPR049371">
    <property type="entry name" value="GspD-like_N0"/>
</dbReference>
<gene>
    <name evidence="3" type="ORF">G8W38_003744</name>
</gene>
<dbReference type="AlphaFoldDB" id="A0A760RN84"/>
<organism evidence="3">
    <name type="scientific">Salmonella enterica</name>
    <name type="common">Salmonella choleraesuis</name>
    <dbReference type="NCBI Taxonomy" id="28901"/>
    <lineage>
        <taxon>Bacteria</taxon>
        <taxon>Pseudomonadati</taxon>
        <taxon>Pseudomonadota</taxon>
        <taxon>Gammaproteobacteria</taxon>
        <taxon>Enterobacterales</taxon>
        <taxon>Enterobacteriaceae</taxon>
        <taxon>Salmonella</taxon>
    </lineage>
</organism>
<sequence length="95" mass="10553">MRVFLWLLLFCFSFCASAETVNMKDVPVREFVAWYSERSGQSIVVPSSVTGTVTVFNYQVKDGRLKKFFETVMLGLGYGVVPGDPALLIALDPPV</sequence>
<feature type="chain" id="PRO_5028368476" description="GspD-like N0 domain-containing protein" evidence="1">
    <location>
        <begin position="19"/>
        <end position="95"/>
    </location>
</feature>
<evidence type="ECO:0000313" key="3">
    <source>
        <dbReference type="EMBL" id="HAG2561970.1"/>
    </source>
</evidence>
<feature type="signal peptide" evidence="1">
    <location>
        <begin position="1"/>
        <end position="18"/>
    </location>
</feature>
<dbReference type="Gene3D" id="3.55.50.30">
    <property type="match status" value="1"/>
</dbReference>